<comment type="similarity">
    <text evidence="2 5">Belongs to the prokaryotic/mitochondrial release factor family.</text>
</comment>
<proteinExistence type="inferred from homology"/>
<dbReference type="InterPro" id="IPR050057">
    <property type="entry name" value="Prokaryotic/Mito_RF"/>
</dbReference>
<feature type="domain" description="Prokaryotic-type class I peptide chain release factors" evidence="7">
    <location>
        <begin position="231"/>
        <end position="247"/>
    </location>
</feature>
<dbReference type="Pfam" id="PF03462">
    <property type="entry name" value="PCRF"/>
    <property type="match status" value="1"/>
</dbReference>
<comment type="PTM">
    <text evidence="5">Methylated by PrmC. Methylation increases the termination efficiency of RF1.</text>
</comment>
<comment type="caution">
    <text evidence="8">The sequence shown here is derived from an EMBL/GenBank/DDBJ whole genome shotgun (WGS) entry which is preliminary data.</text>
</comment>
<evidence type="ECO:0000256" key="6">
    <source>
        <dbReference type="NCBIfam" id="TIGR00019"/>
    </source>
</evidence>
<evidence type="ECO:0000256" key="3">
    <source>
        <dbReference type="ARBA" id="ARBA00022481"/>
    </source>
</evidence>
<evidence type="ECO:0000256" key="2">
    <source>
        <dbReference type="ARBA" id="ARBA00010835"/>
    </source>
</evidence>
<dbReference type="EMBL" id="LICS01000023">
    <property type="protein sequence ID" value="KRO95609.1"/>
    <property type="molecule type" value="Genomic_DNA"/>
</dbReference>
<dbReference type="NCBIfam" id="NF001859">
    <property type="entry name" value="PRK00591.1"/>
    <property type="match status" value="1"/>
</dbReference>
<dbReference type="Gene3D" id="3.30.160.20">
    <property type="match status" value="1"/>
</dbReference>
<dbReference type="HAMAP" id="MF_00093">
    <property type="entry name" value="Rel_fac_1"/>
    <property type="match status" value="1"/>
</dbReference>
<dbReference type="FunFam" id="3.30.70.1660:FF:000002">
    <property type="entry name" value="Peptide chain release factor 1"/>
    <property type="match status" value="1"/>
</dbReference>
<dbReference type="SMART" id="SM00937">
    <property type="entry name" value="PCRF"/>
    <property type="match status" value="1"/>
</dbReference>
<dbReference type="NCBIfam" id="TIGR00019">
    <property type="entry name" value="prfA"/>
    <property type="match status" value="1"/>
</dbReference>
<organism evidence="8 9">
    <name type="scientific">SAR86 cluster bacterium BACL1 MAG-120820-bin45</name>
    <dbReference type="NCBI Taxonomy" id="1655612"/>
    <lineage>
        <taxon>Bacteria</taxon>
        <taxon>Pseudomonadati</taxon>
        <taxon>Pseudomonadota</taxon>
        <taxon>Gammaproteobacteria</taxon>
        <taxon>SAR86 cluster</taxon>
    </lineage>
</organism>
<dbReference type="SUPFAM" id="SSF75620">
    <property type="entry name" value="Release factor"/>
    <property type="match status" value="1"/>
</dbReference>
<evidence type="ECO:0000313" key="8">
    <source>
        <dbReference type="EMBL" id="KRO95609.1"/>
    </source>
</evidence>
<dbReference type="Gene3D" id="6.10.140.1950">
    <property type="match status" value="1"/>
</dbReference>
<sequence>MLNSSIVLKLESLLTRSGEINDALSQEGATDDMAKFTQLNKEYAEITPIVNQFKLLQGLEGELSGAKELLKSGDSELIELAKSDISLSEEKIAQLTIDLKLMLLPKDEADEGAAYLEIRAGAGGDEAAIFAADLFRMYSRLSERQGWKLEVINTKYSEPSGIKEAVVKINGQGVFKFLKFESGVHRVQRIPETESQGRIHTSTVTVAILPEVNEVQDVEIEKGDLRVDTYRASGAGGQHVNKTDSAVRLTHIPTGVVVECQDLPSQHKNKAKAMALLVAKIKQNEIDERQSSIASERKILVGTGDRSEKIRTYNFPQGRITDHRIKLTQHNLAQVMDGDMISICQALITENQLELLSNLESSI</sequence>
<evidence type="ECO:0000259" key="7">
    <source>
        <dbReference type="PROSITE" id="PS00745"/>
    </source>
</evidence>
<dbReference type="Pfam" id="PF00472">
    <property type="entry name" value="RF-1"/>
    <property type="match status" value="1"/>
</dbReference>
<keyword evidence="4 5" id="KW-0648">Protein biosynthesis</keyword>
<comment type="subcellular location">
    <subcellularLocation>
        <location evidence="5">Cytoplasm</location>
    </subcellularLocation>
</comment>
<dbReference type="FunFam" id="3.30.160.20:FF:000004">
    <property type="entry name" value="Peptide chain release factor 1"/>
    <property type="match status" value="1"/>
</dbReference>
<evidence type="ECO:0000313" key="9">
    <source>
        <dbReference type="Proteomes" id="UP000051027"/>
    </source>
</evidence>
<dbReference type="AlphaFoldDB" id="A0A0R2U7V5"/>
<dbReference type="PANTHER" id="PTHR43804:SF7">
    <property type="entry name" value="LD18447P"/>
    <property type="match status" value="1"/>
</dbReference>
<evidence type="ECO:0000256" key="4">
    <source>
        <dbReference type="ARBA" id="ARBA00022917"/>
    </source>
</evidence>
<dbReference type="Gene3D" id="3.30.70.1660">
    <property type="match status" value="1"/>
</dbReference>
<dbReference type="STRING" id="1655612.ABS10_07810"/>
<reference evidence="8 9" key="1">
    <citation type="submission" date="2015-10" db="EMBL/GenBank/DDBJ databases">
        <title>Metagenome-Assembled Genomes uncover a global brackish microbiome.</title>
        <authorList>
            <person name="Hugerth L.W."/>
            <person name="Larsson J."/>
            <person name="Alneberg J."/>
            <person name="Lindh M.V."/>
            <person name="Legrand C."/>
            <person name="Pinhassi J."/>
            <person name="Andersson A.F."/>
        </authorList>
    </citation>
    <scope>NUCLEOTIDE SEQUENCE [LARGE SCALE GENOMIC DNA]</scope>
    <source>
        <strain evidence="8">BACL1 MAG-120820-bin45</strain>
    </source>
</reference>
<dbReference type="GO" id="GO:0016149">
    <property type="term" value="F:translation release factor activity, codon specific"/>
    <property type="evidence" value="ECO:0007669"/>
    <property type="project" value="UniProtKB-UniRule"/>
</dbReference>
<accession>A0A0R2U7V5</accession>
<dbReference type="GO" id="GO:0005737">
    <property type="term" value="C:cytoplasm"/>
    <property type="evidence" value="ECO:0007669"/>
    <property type="project" value="UniProtKB-SubCell"/>
</dbReference>
<evidence type="ECO:0000256" key="1">
    <source>
        <dbReference type="ARBA" id="ARBA00002986"/>
    </source>
</evidence>
<gene>
    <name evidence="5" type="primary">prfA</name>
    <name evidence="8" type="ORF">ABS10_07810</name>
</gene>
<dbReference type="InterPro" id="IPR045853">
    <property type="entry name" value="Pep_chain_release_fac_I_sf"/>
</dbReference>
<keyword evidence="5" id="KW-0963">Cytoplasm</keyword>
<evidence type="ECO:0000256" key="5">
    <source>
        <dbReference type="HAMAP-Rule" id="MF_00093"/>
    </source>
</evidence>
<dbReference type="PANTHER" id="PTHR43804">
    <property type="entry name" value="LD18447P"/>
    <property type="match status" value="1"/>
</dbReference>
<feature type="modified residue" description="N5-methylglutamine" evidence="5">
    <location>
        <position position="238"/>
    </location>
</feature>
<keyword evidence="3 5" id="KW-0488">Methylation</keyword>
<dbReference type="InterPro" id="IPR005139">
    <property type="entry name" value="PCRF"/>
</dbReference>
<dbReference type="Proteomes" id="UP000051027">
    <property type="component" value="Unassembled WGS sequence"/>
</dbReference>
<name>A0A0R2U7V5_9GAMM</name>
<protein>
    <recommendedName>
        <fullName evidence="5 6">Peptide chain release factor 1</fullName>
        <shortName evidence="5">RF-1</shortName>
    </recommendedName>
</protein>
<dbReference type="PROSITE" id="PS00745">
    <property type="entry name" value="RF_PROK_I"/>
    <property type="match status" value="1"/>
</dbReference>
<dbReference type="InterPro" id="IPR000352">
    <property type="entry name" value="Pep_chain_release_fac_I"/>
</dbReference>
<comment type="function">
    <text evidence="1 5">Peptide chain release factor 1 directs the termination of translation in response to the peptide chain termination codons UAG and UAA.</text>
</comment>
<dbReference type="InterPro" id="IPR004373">
    <property type="entry name" value="RF-1"/>
</dbReference>